<dbReference type="Gene3D" id="3.30.200.20">
    <property type="entry name" value="Phosphorylase Kinase, domain 1"/>
    <property type="match status" value="1"/>
</dbReference>
<feature type="binding site" evidence="7">
    <location>
        <position position="43"/>
    </location>
    <ligand>
        <name>ATP</name>
        <dbReference type="ChEBI" id="CHEBI:30616"/>
    </ligand>
</feature>
<keyword evidence="3" id="KW-0808">Transferase</keyword>
<dbReference type="CDD" id="cd14014">
    <property type="entry name" value="STKc_PknB_like"/>
    <property type="match status" value="1"/>
</dbReference>
<dbReference type="PANTHER" id="PTHR43289:SF6">
    <property type="entry name" value="SERINE_THREONINE-PROTEIN KINASE NEKL-3"/>
    <property type="match status" value="1"/>
</dbReference>
<dbReference type="OrthoDB" id="9762169at2"/>
<dbReference type="SUPFAM" id="SSF56112">
    <property type="entry name" value="Protein kinase-like (PK-like)"/>
    <property type="match status" value="1"/>
</dbReference>
<dbReference type="PROSITE" id="PS00107">
    <property type="entry name" value="PROTEIN_KINASE_ATP"/>
    <property type="match status" value="1"/>
</dbReference>
<evidence type="ECO:0000256" key="8">
    <source>
        <dbReference type="SAM" id="MobiDB-lite"/>
    </source>
</evidence>
<dbReference type="Proteomes" id="UP000256253">
    <property type="component" value="Unassembled WGS sequence"/>
</dbReference>
<name>A0A3D9URH1_9MICO</name>
<evidence type="ECO:0000256" key="7">
    <source>
        <dbReference type="PROSITE-ProRule" id="PRU10141"/>
    </source>
</evidence>
<dbReference type="InterPro" id="IPR011009">
    <property type="entry name" value="Kinase-like_dom_sf"/>
</dbReference>
<dbReference type="SMART" id="SM00220">
    <property type="entry name" value="S_TKc"/>
    <property type="match status" value="1"/>
</dbReference>
<reference evidence="10 11" key="1">
    <citation type="submission" date="2018-08" db="EMBL/GenBank/DDBJ databases">
        <title>Sequencing the genomes of 1000 actinobacteria strains.</title>
        <authorList>
            <person name="Klenk H.-P."/>
        </authorList>
    </citation>
    <scope>NUCLEOTIDE SEQUENCE [LARGE SCALE GENOMIC DNA]</scope>
    <source>
        <strain evidence="10 11">DSM 22967</strain>
    </source>
</reference>
<evidence type="ECO:0000256" key="2">
    <source>
        <dbReference type="ARBA" id="ARBA00022527"/>
    </source>
</evidence>
<organism evidence="10 11">
    <name type="scientific">Calidifontibacter indicus</name>
    <dbReference type="NCBI Taxonomy" id="419650"/>
    <lineage>
        <taxon>Bacteria</taxon>
        <taxon>Bacillati</taxon>
        <taxon>Actinomycetota</taxon>
        <taxon>Actinomycetes</taxon>
        <taxon>Micrococcales</taxon>
        <taxon>Dermacoccaceae</taxon>
        <taxon>Calidifontibacter</taxon>
    </lineage>
</organism>
<dbReference type="RefSeq" id="WP_115923804.1">
    <property type="nucleotide sequence ID" value="NZ_QTUA01000001.1"/>
</dbReference>
<feature type="compositionally biased region" description="Low complexity" evidence="8">
    <location>
        <begin position="310"/>
        <end position="321"/>
    </location>
</feature>
<evidence type="ECO:0000256" key="6">
    <source>
        <dbReference type="ARBA" id="ARBA00022840"/>
    </source>
</evidence>
<evidence type="ECO:0000256" key="4">
    <source>
        <dbReference type="ARBA" id="ARBA00022741"/>
    </source>
</evidence>
<evidence type="ECO:0000313" key="10">
    <source>
        <dbReference type="EMBL" id="REF32048.1"/>
    </source>
</evidence>
<gene>
    <name evidence="10" type="ORF">DFJ65_3143</name>
</gene>
<dbReference type="InterPro" id="IPR017441">
    <property type="entry name" value="Protein_kinase_ATP_BS"/>
</dbReference>
<dbReference type="EC" id="2.7.11.1" evidence="1"/>
<evidence type="ECO:0000256" key="5">
    <source>
        <dbReference type="ARBA" id="ARBA00022777"/>
    </source>
</evidence>
<dbReference type="InterPro" id="IPR008271">
    <property type="entry name" value="Ser/Thr_kinase_AS"/>
</dbReference>
<feature type="domain" description="Protein kinase" evidence="9">
    <location>
        <begin position="14"/>
        <end position="291"/>
    </location>
</feature>
<dbReference type="GO" id="GO:0004674">
    <property type="term" value="F:protein serine/threonine kinase activity"/>
    <property type="evidence" value="ECO:0007669"/>
    <property type="project" value="UniProtKB-KW"/>
</dbReference>
<evidence type="ECO:0000259" key="9">
    <source>
        <dbReference type="PROSITE" id="PS50011"/>
    </source>
</evidence>
<dbReference type="PANTHER" id="PTHR43289">
    <property type="entry name" value="MITOGEN-ACTIVATED PROTEIN KINASE KINASE KINASE 20-RELATED"/>
    <property type="match status" value="1"/>
</dbReference>
<keyword evidence="5 10" id="KW-0418">Kinase</keyword>
<sequence length="527" mass="55339">MGAQLQPGQVFAGFRVHHRLGAGGMGDVYAADHPRLPRRVALKLLTADTTDRGAAARFEREAETIARLDHPNIVDVLDRGIEHGQPWISMQLVDGVDAAAVLRAEGPMPLPRVLRIGMQIAGALDAAHRRGVVHRDVKPANIMLARTDHEGERALITDFGIARWQQQPPVLRPGAEGGTTMAAAADITGQLDGVRATAAYASPEQLSGEPTDGRSDQYSLACTLYALLTGHGPYPGTVARAIKGHLTDPVPSLEQVLPQVPHGVSAAMARAMSKDPARRFATCAEFVRALSADAVPPAHAGPTRSAPSPATGASTGSGRRGTRALTASVAAVALAAGGYGIWHLTDGGTTVTGGGPTIGTSTTAIATTTSTTSVNAEDALWETGTPVLGLWPSLFPQTPTGKGYQGMVCTPNDERPSHRAVQNKYRFVCAARPDGINQPVITVDLVVYNPGDRDRAVAGAVGSVPPLPIPAHGTKLRTYHLTDPVAGAWILVTYTAADRNDYVIQVGTPKGELTYSELFDWIAAAPF</sequence>
<evidence type="ECO:0000313" key="11">
    <source>
        <dbReference type="Proteomes" id="UP000256253"/>
    </source>
</evidence>
<dbReference type="InterPro" id="IPR000719">
    <property type="entry name" value="Prot_kinase_dom"/>
</dbReference>
<dbReference type="PROSITE" id="PS00108">
    <property type="entry name" value="PROTEIN_KINASE_ST"/>
    <property type="match status" value="1"/>
</dbReference>
<dbReference type="Gene3D" id="1.10.510.10">
    <property type="entry name" value="Transferase(Phosphotransferase) domain 1"/>
    <property type="match status" value="1"/>
</dbReference>
<comment type="caution">
    <text evidence="10">The sequence shown here is derived from an EMBL/GenBank/DDBJ whole genome shotgun (WGS) entry which is preliminary data.</text>
</comment>
<dbReference type="Pfam" id="PF00069">
    <property type="entry name" value="Pkinase"/>
    <property type="match status" value="1"/>
</dbReference>
<feature type="region of interest" description="Disordered" evidence="8">
    <location>
        <begin position="297"/>
        <end position="321"/>
    </location>
</feature>
<dbReference type="EMBL" id="QTUA01000001">
    <property type="protein sequence ID" value="REF32048.1"/>
    <property type="molecule type" value="Genomic_DNA"/>
</dbReference>
<keyword evidence="4 7" id="KW-0547">Nucleotide-binding</keyword>
<accession>A0A3D9URH1</accession>
<keyword evidence="2" id="KW-0723">Serine/threonine-protein kinase</keyword>
<dbReference type="AlphaFoldDB" id="A0A3D9URH1"/>
<dbReference type="GO" id="GO:0005524">
    <property type="term" value="F:ATP binding"/>
    <property type="evidence" value="ECO:0007669"/>
    <property type="project" value="UniProtKB-UniRule"/>
</dbReference>
<evidence type="ECO:0000256" key="1">
    <source>
        <dbReference type="ARBA" id="ARBA00012513"/>
    </source>
</evidence>
<proteinExistence type="predicted"/>
<protein>
    <recommendedName>
        <fullName evidence="1">non-specific serine/threonine protein kinase</fullName>
        <ecNumber evidence="1">2.7.11.1</ecNumber>
    </recommendedName>
</protein>
<evidence type="ECO:0000256" key="3">
    <source>
        <dbReference type="ARBA" id="ARBA00022679"/>
    </source>
</evidence>
<keyword evidence="6 7" id="KW-0067">ATP-binding</keyword>
<dbReference type="PROSITE" id="PS50011">
    <property type="entry name" value="PROTEIN_KINASE_DOM"/>
    <property type="match status" value="1"/>
</dbReference>
<keyword evidence="11" id="KW-1185">Reference proteome</keyword>